<name>A0A7W4PKJ2_9PROT</name>
<gene>
    <name evidence="4" type="ORF">HLH28_05965</name>
</gene>
<dbReference type="Proteomes" id="UP000578030">
    <property type="component" value="Unassembled WGS sequence"/>
</dbReference>
<dbReference type="PANTHER" id="PTHR46401:SF2">
    <property type="entry name" value="GLYCOSYLTRANSFERASE WBBK-RELATED"/>
    <property type="match status" value="1"/>
</dbReference>
<dbReference type="Gene3D" id="3.40.50.2000">
    <property type="entry name" value="Glycogen Phosphorylase B"/>
    <property type="match status" value="2"/>
</dbReference>
<sequence>MAQKRILFDGYNLGLETGTGVATYARNLTYCAHDLGYGVDVLYGTRAAPGKSALLREIAFFDPHVGNPPRWLEWSRWAKQLTTSWMGLKAKAVPMTGAVIPTHFRSRMPYADRFWNIADLWGRADRHEYLFGTPMRTRIPQKPDLMHWTYPIATTMPGVKNIYTLHDLVPLRLPFTTLDNKRRYFNRVRRIVRKADHIVTVSETSRQDIINLLGVPEDRVTNTFQAVDIPAKYANKTEETVSQEVEGTYNLKYKNYMLFFGAIEPKKNIGRMIEAYLSSKIDTPLVIVGKLAWKAEQELRLLNDDTIRYLEHIDNQTFSRHRILRIDYATFPLLVSLIRGARAVLFPSLYEGFGLPVLEAMMLGTPVLTSNSGALAEVAGDAALLCDPYDVRQMADGIRKLDSDAELRSELAQRGLKQAALFSADRYRARMSELYDRVI</sequence>
<dbReference type="GO" id="GO:0016757">
    <property type="term" value="F:glycosyltransferase activity"/>
    <property type="evidence" value="ECO:0007669"/>
    <property type="project" value="InterPro"/>
</dbReference>
<dbReference type="InterPro" id="IPR028098">
    <property type="entry name" value="Glyco_trans_4-like_N"/>
</dbReference>
<dbReference type="Pfam" id="PF00534">
    <property type="entry name" value="Glycos_transf_1"/>
    <property type="match status" value="1"/>
</dbReference>
<keyword evidence="1 4" id="KW-0808">Transferase</keyword>
<accession>A0A7W4PKJ2</accession>
<comment type="caution">
    <text evidence="4">The sequence shown here is derived from an EMBL/GenBank/DDBJ whole genome shotgun (WGS) entry which is preliminary data.</text>
</comment>
<dbReference type="CDD" id="cd03809">
    <property type="entry name" value="GT4_MtfB-like"/>
    <property type="match status" value="1"/>
</dbReference>
<evidence type="ECO:0000313" key="5">
    <source>
        <dbReference type="Proteomes" id="UP000578030"/>
    </source>
</evidence>
<evidence type="ECO:0000259" key="2">
    <source>
        <dbReference type="Pfam" id="PF00534"/>
    </source>
</evidence>
<reference evidence="4 5" key="1">
    <citation type="submission" date="2020-04" db="EMBL/GenBank/DDBJ databases">
        <title>Description of novel Gluconacetobacter.</title>
        <authorList>
            <person name="Sombolestani A."/>
        </authorList>
    </citation>
    <scope>NUCLEOTIDE SEQUENCE [LARGE SCALE GENOMIC DNA]</scope>
    <source>
        <strain evidence="4 5">LMG 27802</strain>
    </source>
</reference>
<feature type="domain" description="Glycosyltransferase subfamily 4-like N-terminal" evidence="3">
    <location>
        <begin position="120"/>
        <end position="221"/>
    </location>
</feature>
<dbReference type="EMBL" id="JABEQM010000003">
    <property type="protein sequence ID" value="MBB2201130.1"/>
    <property type="molecule type" value="Genomic_DNA"/>
</dbReference>
<dbReference type="SUPFAM" id="SSF53756">
    <property type="entry name" value="UDP-Glycosyltransferase/glycogen phosphorylase"/>
    <property type="match status" value="1"/>
</dbReference>
<keyword evidence="5" id="KW-1185">Reference proteome</keyword>
<proteinExistence type="predicted"/>
<dbReference type="InterPro" id="IPR001296">
    <property type="entry name" value="Glyco_trans_1"/>
</dbReference>
<dbReference type="PANTHER" id="PTHR46401">
    <property type="entry name" value="GLYCOSYLTRANSFERASE WBBK-RELATED"/>
    <property type="match status" value="1"/>
</dbReference>
<dbReference type="Pfam" id="PF13439">
    <property type="entry name" value="Glyco_transf_4"/>
    <property type="match status" value="1"/>
</dbReference>
<dbReference type="AlphaFoldDB" id="A0A7W4PKJ2"/>
<evidence type="ECO:0000313" key="4">
    <source>
        <dbReference type="EMBL" id="MBB2201130.1"/>
    </source>
</evidence>
<dbReference type="RefSeq" id="WP_182955916.1">
    <property type="nucleotide sequence ID" value="NZ_JABEQM010000003.1"/>
</dbReference>
<protein>
    <submittedName>
        <fullName evidence="4">Glycosyltransferase family 4 protein</fullName>
    </submittedName>
</protein>
<evidence type="ECO:0000256" key="1">
    <source>
        <dbReference type="ARBA" id="ARBA00022679"/>
    </source>
</evidence>
<organism evidence="4 5">
    <name type="scientific">Gluconacetobacter tumulisoli</name>
    <dbReference type="NCBI Taxonomy" id="1286189"/>
    <lineage>
        <taxon>Bacteria</taxon>
        <taxon>Pseudomonadati</taxon>
        <taxon>Pseudomonadota</taxon>
        <taxon>Alphaproteobacteria</taxon>
        <taxon>Acetobacterales</taxon>
        <taxon>Acetobacteraceae</taxon>
        <taxon>Gluconacetobacter</taxon>
    </lineage>
</organism>
<evidence type="ECO:0000259" key="3">
    <source>
        <dbReference type="Pfam" id="PF13439"/>
    </source>
</evidence>
<dbReference type="GO" id="GO:0009103">
    <property type="term" value="P:lipopolysaccharide biosynthetic process"/>
    <property type="evidence" value="ECO:0007669"/>
    <property type="project" value="TreeGrafter"/>
</dbReference>
<feature type="domain" description="Glycosyl transferase family 1" evidence="2">
    <location>
        <begin position="253"/>
        <end position="417"/>
    </location>
</feature>